<dbReference type="Proteomes" id="UP000305778">
    <property type="component" value="Unassembled WGS sequence"/>
</dbReference>
<dbReference type="GO" id="GO:0008236">
    <property type="term" value="F:serine-type peptidase activity"/>
    <property type="evidence" value="ECO:0007669"/>
    <property type="project" value="InterPro"/>
</dbReference>
<reference evidence="2 3" key="1">
    <citation type="submission" date="2019-04" db="EMBL/GenBank/DDBJ databases">
        <title>Streptomyces oryziradicis sp. nov., a novel actinomycete isolated from rhizosphere soil of rice (Oryza sativa L.).</title>
        <authorList>
            <person name="Li C."/>
        </authorList>
    </citation>
    <scope>NUCLEOTIDE SEQUENCE [LARGE SCALE GENOMIC DNA]</scope>
    <source>
        <strain evidence="2 3">NEAU-C40</strain>
    </source>
</reference>
<accession>A0A4U0SL96</accession>
<organism evidence="2 3">
    <name type="scientific">Actinacidiphila oryziradicis</name>
    <dbReference type="NCBI Taxonomy" id="2571141"/>
    <lineage>
        <taxon>Bacteria</taxon>
        <taxon>Bacillati</taxon>
        <taxon>Actinomycetota</taxon>
        <taxon>Actinomycetes</taxon>
        <taxon>Kitasatosporales</taxon>
        <taxon>Streptomycetaceae</taxon>
        <taxon>Actinacidiphila</taxon>
    </lineage>
</organism>
<protein>
    <recommendedName>
        <fullName evidence="1">Peptidase S9 prolyl oligopeptidase catalytic domain-containing protein</fullName>
    </recommendedName>
</protein>
<dbReference type="OrthoDB" id="8111537at2"/>
<keyword evidence="3" id="KW-1185">Reference proteome</keyword>
<dbReference type="AlphaFoldDB" id="A0A4U0SL96"/>
<dbReference type="RefSeq" id="WP_136725411.1">
    <property type="nucleotide sequence ID" value="NZ_SUMC01000019.1"/>
</dbReference>
<comment type="caution">
    <text evidence="2">The sequence shown here is derived from an EMBL/GenBank/DDBJ whole genome shotgun (WGS) entry which is preliminary data.</text>
</comment>
<evidence type="ECO:0000313" key="3">
    <source>
        <dbReference type="Proteomes" id="UP000305778"/>
    </source>
</evidence>
<evidence type="ECO:0000259" key="1">
    <source>
        <dbReference type="Pfam" id="PF00326"/>
    </source>
</evidence>
<feature type="domain" description="Peptidase S9 prolyl oligopeptidase catalytic" evidence="1">
    <location>
        <begin position="200"/>
        <end position="348"/>
    </location>
</feature>
<dbReference type="PANTHER" id="PTHR12277:SF79">
    <property type="entry name" value="XAA-PRO DIPEPTIDYL-PEPTIDASE-RELATED"/>
    <property type="match status" value="1"/>
</dbReference>
<dbReference type="GO" id="GO:0006508">
    <property type="term" value="P:proteolysis"/>
    <property type="evidence" value="ECO:0007669"/>
    <property type="project" value="InterPro"/>
</dbReference>
<sequence length="371" mass="39053">MRLRTAAAVAATTVIGAGVAAVAAGRYVSGLALKPHPNGPEAEPLHTVHATTTGRVTLTRSVASSRPGIYGLAGDDVHAVAGEVLSTTPDTVTRSLERVQRGALTPGTRVRITPQLYEGDPSSALGLGHAEVEIPGELGPLPAWFVPSARDTWVITVHGIGTTREHPLNVMPALCGQLFPVLDIAYRNDPGAPESPDGLAHLGDTEWRDLDAAMRYAASHGADRFILYGWSTGATMALRAAAHSPLSDRVSGLVLDSPVLDWQSTVRATAAARGVPGALLPLGVRAAEGRTGLHAARIADAAEPSRLRVPTLIFHGPDDTIAPWGPSRELAARRADRVVLHPVPGAPHAAMWNVDPHSYEETLRRFLTPLA</sequence>
<dbReference type="SUPFAM" id="SSF53474">
    <property type="entry name" value="alpha/beta-Hydrolases"/>
    <property type="match status" value="1"/>
</dbReference>
<proteinExistence type="predicted"/>
<dbReference type="EMBL" id="SUMC01000019">
    <property type="protein sequence ID" value="TKA09808.1"/>
    <property type="molecule type" value="Genomic_DNA"/>
</dbReference>
<evidence type="ECO:0000313" key="2">
    <source>
        <dbReference type="EMBL" id="TKA09808.1"/>
    </source>
</evidence>
<gene>
    <name evidence="2" type="ORF">FCI23_20650</name>
</gene>
<dbReference type="Gene3D" id="3.40.50.1820">
    <property type="entry name" value="alpha/beta hydrolase"/>
    <property type="match status" value="1"/>
</dbReference>
<name>A0A4U0SL96_9ACTN</name>
<dbReference type="PANTHER" id="PTHR12277">
    <property type="entry name" value="ALPHA/BETA HYDROLASE DOMAIN-CONTAINING PROTEIN"/>
    <property type="match status" value="1"/>
</dbReference>
<dbReference type="Pfam" id="PF00326">
    <property type="entry name" value="Peptidase_S9"/>
    <property type="match status" value="1"/>
</dbReference>
<dbReference type="InterPro" id="IPR001375">
    <property type="entry name" value="Peptidase_S9_cat"/>
</dbReference>
<dbReference type="InterPro" id="IPR029058">
    <property type="entry name" value="AB_hydrolase_fold"/>
</dbReference>